<dbReference type="EMBL" id="BJKP01000020">
    <property type="protein sequence ID" value="GEA27786.1"/>
    <property type="molecule type" value="Genomic_DNA"/>
</dbReference>
<proteinExistence type="predicted"/>
<accession>A0A5J4F918</accession>
<dbReference type="AlphaFoldDB" id="A0A5J4F918"/>
<protein>
    <submittedName>
        <fullName evidence="1">Uncharacterized protein</fullName>
    </submittedName>
</protein>
<dbReference type="Pfam" id="PF03808">
    <property type="entry name" value="Glyco_tran_WecG"/>
    <property type="match status" value="1"/>
</dbReference>
<dbReference type="Proteomes" id="UP000376575">
    <property type="component" value="Unassembled WGS sequence"/>
</dbReference>
<sequence length="71" mass="8194">MKIGLEWLYRLLQEPGRLWQRYLINNPSFLLFCPKNPARPGKVNSNPVISPQLSLRWIGEGKVLSVPFNCV</sequence>
<name>A0A5J4F918_MICAE</name>
<gene>
    <name evidence="1" type="ORF">MiAbW_02353</name>
</gene>
<reference evidence="1 2" key="1">
    <citation type="journal article" date="2019" name="FEMS Microbiol. Lett.">
        <title>A novel salt-tolerant genotype illuminates the sucrose gene evolution in freshwater bloom-forming cyanobacterium Microcystis aeruginosa.</title>
        <authorList>
            <person name="Tanabe Y."/>
            <person name="Yamaguchi H."/>
            <person name="Sano T."/>
            <person name="Kawachi M."/>
        </authorList>
    </citation>
    <scope>NUCLEOTIDE SEQUENCE [LARGE SCALE GENOMIC DNA]</scope>
    <source>
        <strain evidence="1 2">NIES-4325</strain>
    </source>
</reference>
<evidence type="ECO:0000313" key="1">
    <source>
        <dbReference type="EMBL" id="GEA27786.1"/>
    </source>
</evidence>
<comment type="caution">
    <text evidence="1">The sequence shown here is derived from an EMBL/GenBank/DDBJ whole genome shotgun (WGS) entry which is preliminary data.</text>
</comment>
<evidence type="ECO:0000313" key="2">
    <source>
        <dbReference type="Proteomes" id="UP000376575"/>
    </source>
</evidence>
<dbReference type="InterPro" id="IPR004629">
    <property type="entry name" value="WecG_TagA_CpsF"/>
</dbReference>
<dbReference type="GO" id="GO:0016740">
    <property type="term" value="F:transferase activity"/>
    <property type="evidence" value="ECO:0007669"/>
    <property type="project" value="InterPro"/>
</dbReference>
<organism evidence="1 2">
    <name type="scientific">Microcystis aeruginosa NIES-4325</name>
    <dbReference type="NCBI Taxonomy" id="2569534"/>
    <lineage>
        <taxon>Bacteria</taxon>
        <taxon>Bacillati</taxon>
        <taxon>Cyanobacteriota</taxon>
        <taxon>Cyanophyceae</taxon>
        <taxon>Oscillatoriophycideae</taxon>
        <taxon>Chroococcales</taxon>
        <taxon>Microcystaceae</taxon>
        <taxon>Microcystis</taxon>
    </lineage>
</organism>